<dbReference type="Pfam" id="PF13480">
    <property type="entry name" value="Acetyltransf_6"/>
    <property type="match status" value="1"/>
</dbReference>
<dbReference type="Proteomes" id="UP000050417">
    <property type="component" value="Unassembled WGS sequence"/>
</dbReference>
<gene>
    <name evidence="2" type="ORF">ADN00_08945</name>
</gene>
<reference evidence="2 3" key="1">
    <citation type="submission" date="2015-07" db="EMBL/GenBank/DDBJ databases">
        <title>Genome sequence of Ornatilinea apprima DSM 23815.</title>
        <authorList>
            <person name="Hemp J."/>
            <person name="Ward L.M."/>
            <person name="Pace L.A."/>
            <person name="Fischer W.W."/>
        </authorList>
    </citation>
    <scope>NUCLEOTIDE SEQUENCE [LARGE SCALE GENOMIC DNA]</scope>
    <source>
        <strain evidence="2 3">P3M-1</strain>
    </source>
</reference>
<organism evidence="2 3">
    <name type="scientific">Ornatilinea apprima</name>
    <dbReference type="NCBI Taxonomy" id="1134406"/>
    <lineage>
        <taxon>Bacteria</taxon>
        <taxon>Bacillati</taxon>
        <taxon>Chloroflexota</taxon>
        <taxon>Anaerolineae</taxon>
        <taxon>Anaerolineales</taxon>
        <taxon>Anaerolineaceae</taxon>
        <taxon>Ornatilinea</taxon>
    </lineage>
</organism>
<evidence type="ECO:0000313" key="2">
    <source>
        <dbReference type="EMBL" id="KPL77256.1"/>
    </source>
</evidence>
<feature type="domain" description="BioF2-like acetyltransferase" evidence="1">
    <location>
        <begin position="170"/>
        <end position="298"/>
    </location>
</feature>
<name>A0A0P6X353_9CHLR</name>
<proteinExistence type="predicted"/>
<dbReference type="SUPFAM" id="SSF55729">
    <property type="entry name" value="Acyl-CoA N-acyltransferases (Nat)"/>
    <property type="match status" value="1"/>
</dbReference>
<keyword evidence="3" id="KW-1185">Reference proteome</keyword>
<evidence type="ECO:0000259" key="1">
    <source>
        <dbReference type="Pfam" id="PF13480"/>
    </source>
</evidence>
<dbReference type="InterPro" id="IPR016181">
    <property type="entry name" value="Acyl_CoA_acyltransferase"/>
</dbReference>
<dbReference type="AlphaFoldDB" id="A0A0P6X353"/>
<dbReference type="RefSeq" id="WP_075062654.1">
    <property type="nucleotide sequence ID" value="NZ_LGCL01000023.1"/>
</dbReference>
<comment type="caution">
    <text evidence="2">The sequence shown here is derived from an EMBL/GenBank/DDBJ whole genome shotgun (WGS) entry which is preliminary data.</text>
</comment>
<dbReference type="Gene3D" id="3.40.630.30">
    <property type="match status" value="1"/>
</dbReference>
<evidence type="ECO:0000313" key="3">
    <source>
        <dbReference type="Proteomes" id="UP000050417"/>
    </source>
</evidence>
<sequence>MKNFYQSFKVKVNAWMDRVILFCSKKMVQFNLIRQPRLRRIVISFFRWIGSLALFVKQFPRLEAYTCQHALGKFIFLGVEKIECVLFLRQIDHELNDVDLEPVGRVYLWALPKQVDRWLTEGVDAVVCDLSRTYPLAFNTNYQIKTPIIIEQVIYLPDSAEAFLSGSKFRELRRRIYQAQRSNITYRFSQEKSDFDNFHYHMYLPYIQKRHGDFADINDYEAQWKEFQKGGLVMVCKDDQTIAGSLVQSAEDFAIGLEGGVLDVDPDLLPKNVYSLMFWACIEWALAKGAKRFDLGTTYASRNNGIFRFKKSFTARVESQPRFIFPNRMILMNHPSAGLVSALNETGWIYEKNGKHFGVILDESQDLAHDGYAKDLDRAVGDGLDGIVVLKPKQKKFIEAPDKSSLQGIK</sequence>
<accession>A0A0P6X353</accession>
<dbReference type="InterPro" id="IPR038740">
    <property type="entry name" value="BioF2-like_GNAT_dom"/>
</dbReference>
<dbReference type="EMBL" id="LGCL01000023">
    <property type="protein sequence ID" value="KPL77256.1"/>
    <property type="molecule type" value="Genomic_DNA"/>
</dbReference>
<dbReference type="OrthoDB" id="940000at2"/>
<dbReference type="STRING" id="1134406.ADN00_08945"/>
<protein>
    <recommendedName>
        <fullName evidence="1">BioF2-like acetyltransferase domain-containing protein</fullName>
    </recommendedName>
</protein>